<keyword evidence="2" id="KW-1185">Reference proteome</keyword>
<dbReference type="EMBL" id="PXYI01000002">
    <property type="protein sequence ID" value="PSJ41728.1"/>
    <property type="molecule type" value="Genomic_DNA"/>
</dbReference>
<gene>
    <name evidence="1" type="ORF">C7I55_05440</name>
</gene>
<evidence type="ECO:0000313" key="1">
    <source>
        <dbReference type="EMBL" id="PSJ41728.1"/>
    </source>
</evidence>
<comment type="caution">
    <text evidence="1">The sequence shown here is derived from an EMBL/GenBank/DDBJ whole genome shotgun (WGS) entry which is preliminary data.</text>
</comment>
<dbReference type="SUPFAM" id="SSF56784">
    <property type="entry name" value="HAD-like"/>
    <property type="match status" value="1"/>
</dbReference>
<dbReference type="InterPro" id="IPR036412">
    <property type="entry name" value="HAD-like_sf"/>
</dbReference>
<proteinExistence type="predicted"/>
<evidence type="ECO:0008006" key="3">
    <source>
        <dbReference type="Google" id="ProtNLM"/>
    </source>
</evidence>
<sequence>MEHALMELQFLLDFDGVLFNSNYEAYTVAQKAAEGRPGFRQDVSFNEFETFRSVVTDAWHYNRLYNIARGTILPSMLREIEPEEDDWAFASAFFAAREEITKDPDWPKVMPPYDFFFLIRPLLIAYPHRFAILSTRNVASIRQALAFHDADVIRVFGQEDIRRAGSKLAVAQEQNWLERGRWLIVYVDDMNSHLEPFEGMVHLPLHANWGYDHSDLSSLSHHQIFTIISSLLTLTEKQN</sequence>
<accession>A0A2P7QUT3</accession>
<dbReference type="AlphaFoldDB" id="A0A2P7QUT3"/>
<name>A0A2P7QUT3_9SPHN</name>
<organism evidence="1 2">
    <name type="scientific">Allosphingosinicella deserti</name>
    <dbReference type="NCBI Taxonomy" id="2116704"/>
    <lineage>
        <taxon>Bacteria</taxon>
        <taxon>Pseudomonadati</taxon>
        <taxon>Pseudomonadota</taxon>
        <taxon>Alphaproteobacteria</taxon>
        <taxon>Sphingomonadales</taxon>
        <taxon>Sphingomonadaceae</taxon>
        <taxon>Allosphingosinicella</taxon>
    </lineage>
</organism>
<evidence type="ECO:0000313" key="2">
    <source>
        <dbReference type="Proteomes" id="UP000241167"/>
    </source>
</evidence>
<reference evidence="1 2" key="1">
    <citation type="submission" date="2018-03" db="EMBL/GenBank/DDBJ databases">
        <title>The draft genome of Sphingosinicella sp. GL-C-18.</title>
        <authorList>
            <person name="Liu L."/>
            <person name="Li L."/>
            <person name="Liang L."/>
            <person name="Zhang X."/>
            <person name="Wang T."/>
        </authorList>
    </citation>
    <scope>NUCLEOTIDE SEQUENCE [LARGE SCALE GENOMIC DNA]</scope>
    <source>
        <strain evidence="1 2">GL-C-18</strain>
    </source>
</reference>
<dbReference type="Proteomes" id="UP000241167">
    <property type="component" value="Unassembled WGS sequence"/>
</dbReference>
<protein>
    <recommendedName>
        <fullName evidence="3">HAD family hydrolase</fullName>
    </recommendedName>
</protein>